<dbReference type="SUPFAM" id="SSF55031">
    <property type="entry name" value="Bacterial exopeptidase dimerisation domain"/>
    <property type="match status" value="1"/>
</dbReference>
<gene>
    <name evidence="3" type="ORF">FM101_06405</name>
</gene>
<evidence type="ECO:0000313" key="3">
    <source>
        <dbReference type="EMBL" id="SJM60672.1"/>
    </source>
</evidence>
<dbReference type="InterPro" id="IPR036264">
    <property type="entry name" value="Bact_exopeptidase_dim_dom"/>
</dbReference>
<dbReference type="Pfam" id="PF07687">
    <property type="entry name" value="M20_dimer"/>
    <property type="match status" value="1"/>
</dbReference>
<dbReference type="EMBL" id="FUHW01000024">
    <property type="protein sequence ID" value="SJM60672.1"/>
    <property type="molecule type" value="Genomic_DNA"/>
</dbReference>
<dbReference type="FunFam" id="3.30.70.360:FF:000004">
    <property type="entry name" value="Peptidase M20 domain-containing protein 2"/>
    <property type="match status" value="1"/>
</dbReference>
<dbReference type="PANTHER" id="PTHR30575:SF0">
    <property type="entry name" value="XAA-ARG DIPEPTIDASE"/>
    <property type="match status" value="1"/>
</dbReference>
<dbReference type="InterPro" id="IPR017439">
    <property type="entry name" value="Amidohydrolase"/>
</dbReference>
<dbReference type="RefSeq" id="WP_086997106.1">
    <property type="nucleotide sequence ID" value="NZ_FUHW01000024.1"/>
</dbReference>
<evidence type="ECO:0000256" key="1">
    <source>
        <dbReference type="PIRNR" id="PIRNR037226"/>
    </source>
</evidence>
<dbReference type="PIRSF" id="PIRSF037226">
    <property type="entry name" value="Amidohydrolase_ACY1L2_prd"/>
    <property type="match status" value="1"/>
</dbReference>
<accession>A0A1R4FY75</accession>
<dbReference type="GO" id="GO:0005737">
    <property type="term" value="C:cytoplasm"/>
    <property type="evidence" value="ECO:0007669"/>
    <property type="project" value="TreeGrafter"/>
</dbReference>
<evidence type="ECO:0000313" key="4">
    <source>
        <dbReference type="Proteomes" id="UP000195913"/>
    </source>
</evidence>
<proteinExistence type="inferred from homology"/>
<protein>
    <recommendedName>
        <fullName evidence="1">Peptidase M20 domain-containing protein 2</fullName>
    </recommendedName>
</protein>
<reference evidence="3 4" key="1">
    <citation type="submission" date="2017-02" db="EMBL/GenBank/DDBJ databases">
        <authorList>
            <person name="Peterson S.W."/>
        </authorList>
    </citation>
    <scope>NUCLEOTIDE SEQUENCE [LARGE SCALE GENOMIC DNA]</scope>
    <source>
        <strain evidence="3 4">B Ar 00.02</strain>
    </source>
</reference>
<dbReference type="PANTHER" id="PTHR30575">
    <property type="entry name" value="PEPTIDASE M20"/>
    <property type="match status" value="1"/>
</dbReference>
<dbReference type="InterPro" id="IPR002933">
    <property type="entry name" value="Peptidase_M20"/>
</dbReference>
<dbReference type="SUPFAM" id="SSF53187">
    <property type="entry name" value="Zn-dependent exopeptidases"/>
    <property type="match status" value="1"/>
</dbReference>
<dbReference type="GO" id="GO:0046657">
    <property type="term" value="P:folic acid catabolic process"/>
    <property type="evidence" value="ECO:0007669"/>
    <property type="project" value="TreeGrafter"/>
</dbReference>
<sequence length="398" mass="40872">MNPPRTQHDAGTRTQVLASTITRTLERERSTVLELSHCLHADPELGGNEHRSAARVRTVLAEAGFDFPDHQPGSPTAFHATTGGGDLVVAVCVEYDALPGIGHACGHNVNGAMAVAAALALADVADQLGLTVAVFGTPAEETTGGKVDLINEGFFSGVHLALMGHAADTDGVGSASLALGCWDAYFSGVPAHAAMNPAAGVNALDAVVVAQTAIGLARQQLPAGAIVSLVVLEGGTAVNIIPARAHARVEMRAPTAETLELIQTKIRACLEAGALASGATLEIEPQGHDFADLRQDRFLAESYAAAMTDRGRDVPLLDAPAASTDMGNVSHLVAAIHPLVGYETHGATPHTAEFASFGTSEGADRAVLDGAYGLAMAAVAAATDPKQRARLQAGFTLR</sequence>
<name>A0A1R4FY75_9MICC</name>
<evidence type="ECO:0000259" key="2">
    <source>
        <dbReference type="Pfam" id="PF07687"/>
    </source>
</evidence>
<organism evidence="3 4">
    <name type="scientific">Arthrobacter rhombi</name>
    <dbReference type="NCBI Taxonomy" id="71253"/>
    <lineage>
        <taxon>Bacteria</taxon>
        <taxon>Bacillati</taxon>
        <taxon>Actinomycetota</taxon>
        <taxon>Actinomycetes</taxon>
        <taxon>Micrococcales</taxon>
        <taxon>Micrococcaceae</taxon>
        <taxon>Arthrobacter</taxon>
    </lineage>
</organism>
<dbReference type="NCBIfam" id="TIGR01891">
    <property type="entry name" value="amidohydrolases"/>
    <property type="match status" value="1"/>
</dbReference>
<dbReference type="Gene3D" id="3.40.630.10">
    <property type="entry name" value="Zn peptidases"/>
    <property type="match status" value="1"/>
</dbReference>
<dbReference type="AlphaFoldDB" id="A0A1R4FY75"/>
<keyword evidence="4" id="KW-1185">Reference proteome</keyword>
<dbReference type="Proteomes" id="UP000195913">
    <property type="component" value="Unassembled WGS sequence"/>
</dbReference>
<dbReference type="GO" id="GO:0071713">
    <property type="term" value="F:para-aminobenzoyl-glutamate hydrolase activity"/>
    <property type="evidence" value="ECO:0007669"/>
    <property type="project" value="TreeGrafter"/>
</dbReference>
<dbReference type="InterPro" id="IPR011650">
    <property type="entry name" value="Peptidase_M20_dimer"/>
</dbReference>
<dbReference type="GO" id="GO:0016805">
    <property type="term" value="F:dipeptidase activity"/>
    <property type="evidence" value="ECO:0007669"/>
    <property type="project" value="InterPro"/>
</dbReference>
<feature type="domain" description="Peptidase M20 dimerisation" evidence="2">
    <location>
        <begin position="186"/>
        <end position="273"/>
    </location>
</feature>
<dbReference type="InterPro" id="IPR052030">
    <property type="entry name" value="Peptidase_M20/M20A_hydrolases"/>
</dbReference>
<dbReference type="Gene3D" id="3.30.70.360">
    <property type="match status" value="1"/>
</dbReference>
<comment type="similarity">
    <text evidence="1">Belongs to the peptidase M20A family.</text>
</comment>
<dbReference type="Pfam" id="PF01546">
    <property type="entry name" value="Peptidase_M20"/>
    <property type="match status" value="1"/>
</dbReference>
<dbReference type="InterPro" id="IPR017144">
    <property type="entry name" value="Xaa-Arg_dipeptidase"/>
</dbReference>